<dbReference type="Gene3D" id="2.10.50.30">
    <property type="entry name" value="GPCR, family 3, nine cysteines domain"/>
    <property type="match status" value="1"/>
</dbReference>
<feature type="transmembrane region" description="Helical" evidence="17">
    <location>
        <begin position="1333"/>
        <end position="1354"/>
    </location>
</feature>
<dbReference type="Pfam" id="PF00104">
    <property type="entry name" value="Hormone_recep"/>
    <property type="match status" value="1"/>
</dbReference>
<feature type="transmembrane region" description="Helical" evidence="17">
    <location>
        <begin position="1269"/>
        <end position="1291"/>
    </location>
</feature>
<evidence type="ECO:0000256" key="13">
    <source>
        <dbReference type="ARBA" id="ARBA00023170"/>
    </source>
</evidence>
<dbReference type="EMBL" id="CALNXI010000069">
    <property type="protein sequence ID" value="CAH3017704.1"/>
    <property type="molecule type" value="Genomic_DNA"/>
</dbReference>
<sequence>SLQRKTFCIGLVEYITPTRYEHRLRPIVEKIKRAENIKPWRYITSSLSVSVLLVKTMKLVKVFQVTYVGKWLKMVCSTASGQFTSVILLNLIEVILAILWWTLDAPSERTEIEKGKYVLYTSRNLPENFNEARFIGFAMYILLLSWISFYPVKTSLEGWYVAVVSCTTALVSSFGVLGCLYIPKVYQHIMTTCTDSTIVELPKLKTEEKLNCAVCGDKSTGKHYGVSTCEGCKSFFKRTVRNSTSYTCRGNNNCTVDRDNRSRCPSCRFQKCLSTGMKKEAVQSTKLSPFSGFSFPYFGDVSGFYSQGLLPFTLLQPSLSNPGNIHLGMFPQPQGTSEVVYELAAHVLFSVVDWARKLPTFHNLVESDRITLLKMAWSDLYLLESARSPIHMYIQQLYATSSTHSRQVSMETILKRMEYGRLFQDQVEKVRSLGMDLTEHFHIKCIVLFRTDGSPITQPQQIEVLQDTSQSSLEQYIKSQYSNQPTRFGKLLLMLSSLRKIEPAIIEQLFFSEVLRGASMGDVLKKMLTSNSSAPIVHGSFIAKNIQGPEHSNFTLGGLFFLHYKGTNNEDCGDFHAPGLGHVQAMIYAIERINSDPKLLPNITLGYDIHDYCESASLAVNATYKFVKDMESHYVCPNEFLASQPPNKTATGHVSPLISVIGPGDSGSSVLVGSLLKVAGVPAVSFGATSEELSSPFYKHFYRTVPSDKQQASAMADLFEYFGWNYVGAVAVDDSYGRYGVWALEKESFTRKSFCIALSEYIPRLNYMNKIKIIISKLKRERKVKVIVLWLFGGYGKSFLKEAEKQQIFDRTWILSDALASEQPRHVRTIFNILDGSLGIQPRFYQSKDFESYLSTFAPKDVMEKRLSHWWEEVWRGELNCSVNQSKGWDICKENTTLSWRVIPKLYDTFLPYVIEAVYAVAHALHKLYFCVEPYGLLPGGKCSDTRATVKPLDVDLYLRNVSFQGLLGKVEFDEAGDPLISSYDIINFQKRSGSGDERYQKVIVGSWDKTFKKRLHVDNEKIKWSSSFLSSTSIPTSVCSFACPPGTLQTATTTCCWECTNCPIGSVNPLPGSSNCSECAKDQRTNNERTKCEDLPVANIKLTDITGLIITGFVSLGVLLTLFSSVILLKYRETPLVKASSRELSAILLLSITMFFAQTFLSLIKPTNLICRLRCCFSYAALGTCVATLMIKTLRILSVFHANLIDRNTKQSIVTKKIQASFMVFLNGVVFCLLTSWLILDPPSLRRVIQRGESIFLTCQPHSSRGGFGLHVAINCYIFLLSLISTIQAFKARKLPENFNEARYIGLAMYILLLSTVAYFPVDFVGLENWSGAIVACATTLVSSYGLLGCMFVPKIYVILCQPEQNTIAAVRTQVSDYTFRHSLASSHQK</sequence>
<reference evidence="21 22" key="1">
    <citation type="submission" date="2022-05" db="EMBL/GenBank/DDBJ databases">
        <authorList>
            <consortium name="Genoscope - CEA"/>
            <person name="William W."/>
        </authorList>
    </citation>
    <scope>NUCLEOTIDE SEQUENCE [LARGE SCALE GENOMIC DNA]</scope>
</reference>
<evidence type="ECO:0000256" key="6">
    <source>
        <dbReference type="ARBA" id="ARBA00022833"/>
    </source>
</evidence>
<dbReference type="InterPro" id="IPR035500">
    <property type="entry name" value="NHR-like_dom_sf"/>
</dbReference>
<protein>
    <recommendedName>
        <fullName evidence="23">G-protein coupled receptors family 3 profile domain-containing protein</fullName>
    </recommendedName>
</protein>
<proteinExistence type="predicted"/>
<evidence type="ECO:0000256" key="15">
    <source>
        <dbReference type="ARBA" id="ARBA00023224"/>
    </source>
</evidence>
<dbReference type="InterPro" id="IPR000536">
    <property type="entry name" value="Nucl_hrmn_rcpt_lig-bd"/>
</dbReference>
<dbReference type="PROSITE" id="PS00031">
    <property type="entry name" value="NUCLEAR_REC_DBD_1"/>
    <property type="match status" value="1"/>
</dbReference>
<evidence type="ECO:0000256" key="8">
    <source>
        <dbReference type="ARBA" id="ARBA00023015"/>
    </source>
</evidence>
<keyword evidence="13" id="KW-0675">Receptor</keyword>
<evidence type="ECO:0000256" key="2">
    <source>
        <dbReference type="ARBA" id="ARBA00022475"/>
    </source>
</evidence>
<keyword evidence="4" id="KW-0479">Metal-binding</keyword>
<dbReference type="InterPro" id="IPR028082">
    <property type="entry name" value="Peripla_BP_I"/>
</dbReference>
<feature type="domain" description="G-protein coupled receptors family 3 profile" evidence="18">
    <location>
        <begin position="1107"/>
        <end position="1376"/>
    </location>
</feature>
<evidence type="ECO:0000259" key="18">
    <source>
        <dbReference type="PROSITE" id="PS50259"/>
    </source>
</evidence>
<feature type="transmembrane region" description="Helical" evidence="17">
    <location>
        <begin position="83"/>
        <end position="103"/>
    </location>
</feature>
<comment type="subcellular location">
    <subcellularLocation>
        <location evidence="1">Cell membrane</location>
        <topology evidence="1">Multi-pass membrane protein</topology>
    </subcellularLocation>
</comment>
<evidence type="ECO:0000256" key="3">
    <source>
        <dbReference type="ARBA" id="ARBA00022692"/>
    </source>
</evidence>
<evidence type="ECO:0000256" key="9">
    <source>
        <dbReference type="ARBA" id="ARBA00023040"/>
    </source>
</evidence>
<keyword evidence="10" id="KW-0238">DNA-binding</keyword>
<keyword evidence="12" id="KW-0804">Transcription</keyword>
<accession>A0ABN8LQ64</accession>
<evidence type="ECO:0000256" key="11">
    <source>
        <dbReference type="ARBA" id="ARBA00023136"/>
    </source>
</evidence>
<dbReference type="SMART" id="SM00430">
    <property type="entry name" value="HOLI"/>
    <property type="match status" value="1"/>
</dbReference>
<organism evidence="21 22">
    <name type="scientific">Porites evermanni</name>
    <dbReference type="NCBI Taxonomy" id="104178"/>
    <lineage>
        <taxon>Eukaryota</taxon>
        <taxon>Metazoa</taxon>
        <taxon>Cnidaria</taxon>
        <taxon>Anthozoa</taxon>
        <taxon>Hexacorallia</taxon>
        <taxon>Scleractinia</taxon>
        <taxon>Fungiina</taxon>
        <taxon>Poritidae</taxon>
        <taxon>Porites</taxon>
    </lineage>
</organism>
<evidence type="ECO:0000256" key="12">
    <source>
        <dbReference type="ARBA" id="ARBA00023163"/>
    </source>
</evidence>
<comment type="caution">
    <text evidence="21">The sequence shown here is derived from an EMBL/GenBank/DDBJ whole genome shotgun (WGS) entry which is preliminary data.</text>
</comment>
<evidence type="ECO:0000259" key="20">
    <source>
        <dbReference type="PROSITE" id="PS51843"/>
    </source>
</evidence>
<dbReference type="InterPro" id="IPR013088">
    <property type="entry name" value="Znf_NHR/GATA"/>
</dbReference>
<keyword evidence="3 17" id="KW-0812">Transmembrane</keyword>
<dbReference type="CDD" id="cd13953">
    <property type="entry name" value="7tm_classC_mGluR-like"/>
    <property type="match status" value="1"/>
</dbReference>
<dbReference type="CDD" id="cd06916">
    <property type="entry name" value="NR_DBD_like"/>
    <property type="match status" value="1"/>
</dbReference>
<evidence type="ECO:0000313" key="21">
    <source>
        <dbReference type="EMBL" id="CAH3017704.1"/>
    </source>
</evidence>
<dbReference type="SUPFAM" id="SSF53822">
    <property type="entry name" value="Periplasmic binding protein-like I"/>
    <property type="match status" value="1"/>
</dbReference>
<feature type="transmembrane region" description="Helical" evidence="17">
    <location>
        <begin position="1303"/>
        <end position="1321"/>
    </location>
</feature>
<feature type="transmembrane region" description="Helical" evidence="17">
    <location>
        <begin position="159"/>
        <end position="183"/>
    </location>
</feature>
<evidence type="ECO:0000259" key="19">
    <source>
        <dbReference type="PROSITE" id="PS51030"/>
    </source>
</evidence>
<evidence type="ECO:0008006" key="23">
    <source>
        <dbReference type="Google" id="ProtNLM"/>
    </source>
</evidence>
<dbReference type="PROSITE" id="PS50259">
    <property type="entry name" value="G_PROTEIN_RECEP_F3_4"/>
    <property type="match status" value="2"/>
</dbReference>
<evidence type="ECO:0000256" key="16">
    <source>
        <dbReference type="ARBA" id="ARBA00023242"/>
    </source>
</evidence>
<feature type="transmembrane region" description="Helical" evidence="17">
    <location>
        <begin position="1106"/>
        <end position="1132"/>
    </location>
</feature>
<dbReference type="PROSITE" id="PS51030">
    <property type="entry name" value="NUCLEAR_REC_DBD_2"/>
    <property type="match status" value="1"/>
</dbReference>
<feature type="domain" description="Nuclear receptor" evidence="19">
    <location>
        <begin position="209"/>
        <end position="284"/>
    </location>
</feature>
<keyword evidence="15" id="KW-0807">Transducer</keyword>
<keyword evidence="2" id="KW-1003">Cell membrane</keyword>
<evidence type="ECO:0000256" key="14">
    <source>
        <dbReference type="ARBA" id="ARBA00023180"/>
    </source>
</evidence>
<feature type="domain" description="G-protein coupled receptors family 3 profile" evidence="18">
    <location>
        <begin position="117"/>
        <end position="186"/>
    </location>
</feature>
<dbReference type="SUPFAM" id="SSF48508">
    <property type="entry name" value="Nuclear receptor ligand-binding domain"/>
    <property type="match status" value="1"/>
</dbReference>
<dbReference type="Pfam" id="PF00105">
    <property type="entry name" value="zf-C4"/>
    <property type="match status" value="1"/>
</dbReference>
<dbReference type="Proteomes" id="UP001159427">
    <property type="component" value="Unassembled WGS sequence"/>
</dbReference>
<dbReference type="Pfam" id="PF01094">
    <property type="entry name" value="ANF_receptor"/>
    <property type="match status" value="1"/>
</dbReference>
<feature type="transmembrane region" description="Helical" evidence="17">
    <location>
        <begin position="1219"/>
        <end position="1241"/>
    </location>
</feature>
<feature type="transmembrane region" description="Helical" evidence="17">
    <location>
        <begin position="1177"/>
        <end position="1198"/>
    </location>
</feature>
<dbReference type="Gene3D" id="3.40.50.2300">
    <property type="match status" value="2"/>
</dbReference>
<keyword evidence="7 17" id="KW-1133">Transmembrane helix</keyword>
<dbReference type="PROSITE" id="PS51843">
    <property type="entry name" value="NR_LBD"/>
    <property type="match status" value="1"/>
</dbReference>
<dbReference type="CDD" id="cd06350">
    <property type="entry name" value="PBP1_GPCR_family_C-like"/>
    <property type="match status" value="1"/>
</dbReference>
<evidence type="ECO:0000256" key="1">
    <source>
        <dbReference type="ARBA" id="ARBA00004651"/>
    </source>
</evidence>
<gene>
    <name evidence="21" type="ORF">PEVE_00039252</name>
</gene>
<keyword evidence="14" id="KW-0325">Glycoprotein</keyword>
<keyword evidence="6" id="KW-0862">Zinc</keyword>
<feature type="domain" description="NR LBD" evidence="20">
    <location>
        <begin position="314"/>
        <end position="531"/>
    </location>
</feature>
<dbReference type="InterPro" id="IPR017978">
    <property type="entry name" value="GPCR_3_C"/>
</dbReference>
<feature type="transmembrane region" description="Helical" evidence="17">
    <location>
        <begin position="1144"/>
        <end position="1165"/>
    </location>
</feature>
<evidence type="ECO:0000256" key="17">
    <source>
        <dbReference type="SAM" id="Phobius"/>
    </source>
</evidence>
<keyword evidence="11 17" id="KW-0472">Membrane</keyword>
<dbReference type="Gene3D" id="3.30.50.10">
    <property type="entry name" value="Erythroid Transcription Factor GATA-1, subunit A"/>
    <property type="match status" value="1"/>
</dbReference>
<keyword evidence="22" id="KW-1185">Reference proteome</keyword>
<evidence type="ECO:0000256" key="4">
    <source>
        <dbReference type="ARBA" id="ARBA00022723"/>
    </source>
</evidence>
<dbReference type="InterPro" id="IPR001828">
    <property type="entry name" value="ANF_lig-bd_rcpt"/>
</dbReference>
<feature type="transmembrane region" description="Helical" evidence="17">
    <location>
        <begin position="134"/>
        <end position="152"/>
    </location>
</feature>
<evidence type="ECO:0000313" key="22">
    <source>
        <dbReference type="Proteomes" id="UP001159427"/>
    </source>
</evidence>
<keyword evidence="16" id="KW-0539">Nucleus</keyword>
<keyword evidence="5" id="KW-0863">Zinc-finger</keyword>
<keyword evidence="8" id="KW-0805">Transcription regulation</keyword>
<evidence type="ECO:0000256" key="5">
    <source>
        <dbReference type="ARBA" id="ARBA00022771"/>
    </source>
</evidence>
<dbReference type="SUPFAM" id="SSF57716">
    <property type="entry name" value="Glucocorticoid receptor-like (DNA-binding domain)"/>
    <property type="match status" value="1"/>
</dbReference>
<dbReference type="PRINTS" id="PR00047">
    <property type="entry name" value="STROIDFINGER"/>
</dbReference>
<name>A0ABN8LQ64_9CNID</name>
<evidence type="ECO:0000256" key="10">
    <source>
        <dbReference type="ARBA" id="ARBA00023125"/>
    </source>
</evidence>
<dbReference type="InterPro" id="IPR050726">
    <property type="entry name" value="mGluR"/>
</dbReference>
<dbReference type="PANTHER" id="PTHR24060">
    <property type="entry name" value="METABOTROPIC GLUTAMATE RECEPTOR"/>
    <property type="match status" value="1"/>
</dbReference>
<dbReference type="InterPro" id="IPR038550">
    <property type="entry name" value="GPCR_3_9-Cys_sf"/>
</dbReference>
<dbReference type="SMART" id="SM00399">
    <property type="entry name" value="ZnF_C4"/>
    <property type="match status" value="1"/>
</dbReference>
<dbReference type="InterPro" id="IPR000337">
    <property type="entry name" value="GPCR_3"/>
</dbReference>
<dbReference type="Gene3D" id="1.10.565.10">
    <property type="entry name" value="Retinoid X Receptor"/>
    <property type="match status" value="1"/>
</dbReference>
<feature type="non-terminal residue" evidence="21">
    <location>
        <position position="1"/>
    </location>
</feature>
<keyword evidence="9" id="KW-0297">G-protein coupled receptor</keyword>
<dbReference type="InterPro" id="IPR001628">
    <property type="entry name" value="Znf_hrmn_rcpt"/>
</dbReference>
<dbReference type="PRINTS" id="PR00248">
    <property type="entry name" value="GPCRMGR"/>
</dbReference>
<evidence type="ECO:0000256" key="7">
    <source>
        <dbReference type="ARBA" id="ARBA00022989"/>
    </source>
</evidence>
<dbReference type="Pfam" id="PF00003">
    <property type="entry name" value="7tm_3"/>
    <property type="match status" value="2"/>
</dbReference>